<dbReference type="Proteomes" id="UP000789570">
    <property type="component" value="Unassembled WGS sequence"/>
</dbReference>
<gene>
    <name evidence="1" type="ORF">FCALED_LOCUS268</name>
</gene>
<name>A0A9N8UZM1_9GLOM</name>
<dbReference type="EMBL" id="CAJVPQ010000022">
    <property type="protein sequence ID" value="CAG8437736.1"/>
    <property type="molecule type" value="Genomic_DNA"/>
</dbReference>
<sequence length="107" mass="12348">MQQNDHLDKENIDLSICQLQNLKVHCGKGRPVGTKSSHGNFSNQDKEFICECVEEYLKTIGKIKWKQLQKRMQKDRCVPCSQIDLKNGWNLKYLREGGAEAPDEEVI</sequence>
<organism evidence="1 2">
    <name type="scientific">Funneliformis caledonium</name>
    <dbReference type="NCBI Taxonomy" id="1117310"/>
    <lineage>
        <taxon>Eukaryota</taxon>
        <taxon>Fungi</taxon>
        <taxon>Fungi incertae sedis</taxon>
        <taxon>Mucoromycota</taxon>
        <taxon>Glomeromycotina</taxon>
        <taxon>Glomeromycetes</taxon>
        <taxon>Glomerales</taxon>
        <taxon>Glomeraceae</taxon>
        <taxon>Funneliformis</taxon>
    </lineage>
</organism>
<evidence type="ECO:0000313" key="2">
    <source>
        <dbReference type="Proteomes" id="UP000789570"/>
    </source>
</evidence>
<keyword evidence="2" id="KW-1185">Reference proteome</keyword>
<reference evidence="1" key="1">
    <citation type="submission" date="2021-06" db="EMBL/GenBank/DDBJ databases">
        <authorList>
            <person name="Kallberg Y."/>
            <person name="Tangrot J."/>
            <person name="Rosling A."/>
        </authorList>
    </citation>
    <scope>NUCLEOTIDE SEQUENCE</scope>
    <source>
        <strain evidence="1">UK204</strain>
    </source>
</reference>
<dbReference type="AlphaFoldDB" id="A0A9N8UZM1"/>
<accession>A0A9N8UZM1</accession>
<comment type="caution">
    <text evidence="1">The sequence shown here is derived from an EMBL/GenBank/DDBJ whole genome shotgun (WGS) entry which is preliminary data.</text>
</comment>
<protein>
    <submittedName>
        <fullName evidence="1">3823_t:CDS:1</fullName>
    </submittedName>
</protein>
<proteinExistence type="predicted"/>
<evidence type="ECO:0000313" key="1">
    <source>
        <dbReference type="EMBL" id="CAG8437736.1"/>
    </source>
</evidence>